<feature type="domain" description="M23ase beta-sheet core" evidence="2">
    <location>
        <begin position="359"/>
        <end position="450"/>
    </location>
</feature>
<evidence type="ECO:0000256" key="1">
    <source>
        <dbReference type="SAM" id="Phobius"/>
    </source>
</evidence>
<feature type="transmembrane region" description="Helical" evidence="1">
    <location>
        <begin position="148"/>
        <end position="164"/>
    </location>
</feature>
<dbReference type="SUPFAM" id="SSF51261">
    <property type="entry name" value="Duplicated hybrid motif"/>
    <property type="match status" value="1"/>
</dbReference>
<organism evidence="3 4">
    <name type="scientific">Actinoplanes ianthinogenes</name>
    <dbReference type="NCBI Taxonomy" id="122358"/>
    <lineage>
        <taxon>Bacteria</taxon>
        <taxon>Bacillati</taxon>
        <taxon>Actinomycetota</taxon>
        <taxon>Actinomycetes</taxon>
        <taxon>Micromonosporales</taxon>
        <taxon>Micromonosporaceae</taxon>
        <taxon>Actinoplanes</taxon>
    </lineage>
</organism>
<keyword evidence="1" id="KW-0472">Membrane</keyword>
<dbReference type="Pfam" id="PF01551">
    <property type="entry name" value="Peptidase_M23"/>
    <property type="match status" value="1"/>
</dbReference>
<accession>A0ABM7LM13</accession>
<feature type="transmembrane region" description="Helical" evidence="1">
    <location>
        <begin position="214"/>
        <end position="233"/>
    </location>
</feature>
<dbReference type="InterPro" id="IPR050570">
    <property type="entry name" value="Cell_wall_metabolism_enzyme"/>
</dbReference>
<dbReference type="InterPro" id="IPR016047">
    <property type="entry name" value="M23ase_b-sheet_dom"/>
</dbReference>
<keyword evidence="1" id="KW-1133">Transmembrane helix</keyword>
<keyword evidence="4" id="KW-1185">Reference proteome</keyword>
<name>A0ABM7LM13_9ACTN</name>
<dbReference type="PANTHER" id="PTHR21666:SF270">
    <property type="entry name" value="MUREIN HYDROLASE ACTIVATOR ENVC"/>
    <property type="match status" value="1"/>
</dbReference>
<sequence>MADIVSASSGPPRGRSSRRRERVVLALAAAALAVALIPLGGLPIGYAIPIAGLLLAAGTPPDTGPAARSIRPGARNVIIGIAVLAAVAVVAFQPQLLVPLVTVFGVQQYTLVVTLCAVAALALPLALAESTGAIDTLPPGRAVLTRRSLVLALTPVVTVAFWYGSIGQSFLALAAVVLVLPVLLAVARVRHAVRGRVEPVFRHGPGRSARLLQLLNYTVLSGLLAAAMLPGTFDALRLDFTPAGYHAFLVAYCTGLVVLVVLALVPLRRVRPAGNVAVLAGSVFLVVQLVTVYRPPADPVTIAFPLAEPGYVIQGGQAELTNYHVVISTQRDAADIVQVVGDRTYAGDSAALSDYHIFGDPVLAPADGVVTEVVNDLPDQRIGTVDNRHQAGNHLVIDIGAGRSLALCHLQHGSVRVAVGDRLRAGQQLALVGNSGNTDQPHLHIQAQNRATLDDAAGNPVALLRSLHTYPILFRDVLLTRGGESSTPATAGMRRGDVLGPL</sequence>
<feature type="transmembrane region" description="Helical" evidence="1">
    <location>
        <begin position="245"/>
        <end position="267"/>
    </location>
</feature>
<feature type="transmembrane region" description="Helical" evidence="1">
    <location>
        <begin position="76"/>
        <end position="97"/>
    </location>
</feature>
<keyword evidence="1" id="KW-0812">Transmembrane</keyword>
<proteinExistence type="predicted"/>
<evidence type="ECO:0000259" key="2">
    <source>
        <dbReference type="Pfam" id="PF01551"/>
    </source>
</evidence>
<dbReference type="Gene3D" id="2.70.70.10">
    <property type="entry name" value="Glucose Permease (Domain IIA)"/>
    <property type="match status" value="1"/>
</dbReference>
<dbReference type="PANTHER" id="PTHR21666">
    <property type="entry name" value="PEPTIDASE-RELATED"/>
    <property type="match status" value="1"/>
</dbReference>
<reference evidence="3 4" key="1">
    <citation type="submission" date="2020-08" db="EMBL/GenBank/DDBJ databases">
        <title>Whole genome shotgun sequence of Actinoplanes ianthinogenes NBRC 13996.</title>
        <authorList>
            <person name="Komaki H."/>
            <person name="Tamura T."/>
        </authorList>
    </citation>
    <scope>NUCLEOTIDE SEQUENCE [LARGE SCALE GENOMIC DNA]</scope>
    <source>
        <strain evidence="3 4">NBRC 13996</strain>
    </source>
</reference>
<feature type="transmembrane region" description="Helical" evidence="1">
    <location>
        <begin position="170"/>
        <end position="193"/>
    </location>
</feature>
<feature type="transmembrane region" description="Helical" evidence="1">
    <location>
        <begin position="109"/>
        <end position="127"/>
    </location>
</feature>
<evidence type="ECO:0000313" key="3">
    <source>
        <dbReference type="EMBL" id="BCJ40285.1"/>
    </source>
</evidence>
<dbReference type="Proteomes" id="UP000676967">
    <property type="component" value="Chromosome"/>
</dbReference>
<dbReference type="EMBL" id="AP023356">
    <property type="protein sequence ID" value="BCJ40285.1"/>
    <property type="molecule type" value="Genomic_DNA"/>
</dbReference>
<dbReference type="RefSeq" id="WP_189331103.1">
    <property type="nucleotide sequence ID" value="NZ_AP023356.1"/>
</dbReference>
<evidence type="ECO:0000313" key="4">
    <source>
        <dbReference type="Proteomes" id="UP000676967"/>
    </source>
</evidence>
<feature type="transmembrane region" description="Helical" evidence="1">
    <location>
        <begin position="274"/>
        <end position="293"/>
    </location>
</feature>
<protein>
    <recommendedName>
        <fullName evidence="2">M23ase beta-sheet core domain-containing protein</fullName>
    </recommendedName>
</protein>
<dbReference type="InterPro" id="IPR011055">
    <property type="entry name" value="Dup_hybrid_motif"/>
</dbReference>
<gene>
    <name evidence="3" type="ORF">Aiant_09420</name>
</gene>
<dbReference type="CDD" id="cd12797">
    <property type="entry name" value="M23_peptidase"/>
    <property type="match status" value="1"/>
</dbReference>